<name>A0AAX2QWW0_9HYPH</name>
<evidence type="ECO:0000313" key="1">
    <source>
        <dbReference type="EMBL" id="TCU29930.1"/>
    </source>
</evidence>
<accession>A0AAX2QWW0</accession>
<comment type="caution">
    <text evidence="1">The sequence shown here is derived from an EMBL/GenBank/DDBJ whole genome shotgun (WGS) entry which is preliminary data.</text>
</comment>
<proteinExistence type="predicted"/>
<dbReference type="Proteomes" id="UP000295021">
    <property type="component" value="Unassembled WGS sequence"/>
</dbReference>
<dbReference type="RefSeq" id="WP_132609399.1">
    <property type="nucleotide sequence ID" value="NZ_SMBI01000001.1"/>
</dbReference>
<dbReference type="EMBL" id="SMBI01000001">
    <property type="protein sequence ID" value="TCU29930.1"/>
    <property type="molecule type" value="Genomic_DNA"/>
</dbReference>
<dbReference type="AlphaFoldDB" id="A0AAX2QWW0"/>
<reference evidence="1 2" key="1">
    <citation type="submission" date="2019-03" db="EMBL/GenBank/DDBJ databases">
        <title>Genomic Encyclopedia of Type Strains, Phase IV (KMG-V): Genome sequencing to study the core and pangenomes of soil and plant-associated prokaryotes.</title>
        <authorList>
            <person name="Whitman W."/>
        </authorList>
    </citation>
    <scope>NUCLEOTIDE SEQUENCE [LARGE SCALE GENOMIC DNA]</scope>
    <source>
        <strain evidence="1 2">FB403</strain>
    </source>
</reference>
<evidence type="ECO:0000313" key="2">
    <source>
        <dbReference type="Proteomes" id="UP000295021"/>
    </source>
</evidence>
<protein>
    <submittedName>
        <fullName evidence="1">Uncharacterized protein</fullName>
    </submittedName>
</protein>
<gene>
    <name evidence="1" type="ORF">EV131_101416</name>
</gene>
<organism evidence="1 2">
    <name type="scientific">Rhizobium laguerreae</name>
    <dbReference type="NCBI Taxonomy" id="1076926"/>
    <lineage>
        <taxon>Bacteria</taxon>
        <taxon>Pseudomonadati</taxon>
        <taxon>Pseudomonadota</taxon>
        <taxon>Alphaproteobacteria</taxon>
        <taxon>Hyphomicrobiales</taxon>
        <taxon>Rhizobiaceae</taxon>
        <taxon>Rhizobium/Agrobacterium group</taxon>
        <taxon>Rhizobium</taxon>
    </lineage>
</organism>
<sequence length="106" mass="12307">MRQKHIDPDQIISDLGLDGKFDEKTRRRACRQIKHWCQDQVRESQDESLRLRDALEEAEQRLKHAWTRIMMGQIDGNAASVELDRVIEHIHSALEQSKPHITPAGS</sequence>